<dbReference type="Proteomes" id="UP000002852">
    <property type="component" value="Unassembled WGS sequence"/>
</dbReference>
<dbReference type="Gene3D" id="2.60.40.10">
    <property type="entry name" value="Immunoglobulins"/>
    <property type="match status" value="2"/>
</dbReference>
<keyword evidence="6" id="KW-0325">Glycoprotein</keyword>
<dbReference type="InterPro" id="IPR007110">
    <property type="entry name" value="Ig-like_dom"/>
</dbReference>
<feature type="domain" description="Ig-like" evidence="11">
    <location>
        <begin position="234"/>
        <end position="324"/>
    </location>
</feature>
<dbReference type="GeneTree" id="ENSGT00950000183145"/>
<keyword evidence="9" id="KW-0472">Membrane</keyword>
<dbReference type="FunFam" id="3.10.250.10:FF:000001">
    <property type="entry name" value="Lysyl oxidase 4 isoform X1"/>
    <property type="match status" value="1"/>
</dbReference>
<dbReference type="PROSITE" id="PS50835">
    <property type="entry name" value="IG_LIKE"/>
    <property type="match status" value="2"/>
</dbReference>
<dbReference type="SUPFAM" id="SSF56487">
    <property type="entry name" value="SRCR-like"/>
    <property type="match status" value="1"/>
</dbReference>
<evidence type="ECO:0000256" key="6">
    <source>
        <dbReference type="ARBA" id="ARBA00023180"/>
    </source>
</evidence>
<dbReference type="Ensembl" id="ENSXMAT00000023292.1">
    <property type="protein sequence ID" value="ENSXMAP00000027556.1"/>
    <property type="gene ID" value="ENSXMAG00000028759.1"/>
</dbReference>
<keyword evidence="7" id="KW-0393">Immunoglobulin domain</keyword>
<feature type="disulfide bond" evidence="8">
    <location>
        <begin position="58"/>
        <end position="122"/>
    </location>
</feature>
<dbReference type="AlphaFoldDB" id="A0A3B5QBI9"/>
<dbReference type="PANTHER" id="PTHR19331:SF22">
    <property type="entry name" value="DELETED IN MALIGNANT BRAIN TUMORS 1 PROTEIN"/>
    <property type="match status" value="1"/>
</dbReference>
<reference evidence="13" key="2">
    <citation type="journal article" date="2013" name="Nat. Genet.">
        <title>The genome of the platyfish, Xiphophorus maculatus, provides insights into evolutionary adaptation and several complex traits.</title>
        <authorList>
            <person name="Schartl M."/>
            <person name="Walter R.B."/>
            <person name="Shen Y."/>
            <person name="Garcia T."/>
            <person name="Catchen J."/>
            <person name="Amores A."/>
            <person name="Braasch I."/>
            <person name="Chalopin D."/>
            <person name="Volff J.N."/>
            <person name="Lesch K.P."/>
            <person name="Bisazza A."/>
            <person name="Minx P."/>
            <person name="Hillier L."/>
            <person name="Wilson R.K."/>
            <person name="Fuerstenberg S."/>
            <person name="Boore J."/>
            <person name="Searle S."/>
            <person name="Postlethwait J.H."/>
            <person name="Warren W.C."/>
        </authorList>
    </citation>
    <scope>NUCLEOTIDE SEQUENCE [LARGE SCALE GENOMIC DNA]</scope>
    <source>
        <strain evidence="13">JP 163 A</strain>
    </source>
</reference>
<evidence type="ECO:0000256" key="9">
    <source>
        <dbReference type="SAM" id="Phobius"/>
    </source>
</evidence>
<dbReference type="InterPro" id="IPR036772">
    <property type="entry name" value="SRCR-like_dom_sf"/>
</dbReference>
<dbReference type="InterPro" id="IPR003599">
    <property type="entry name" value="Ig_sub"/>
</dbReference>
<evidence type="ECO:0000256" key="8">
    <source>
        <dbReference type="PROSITE-ProRule" id="PRU00196"/>
    </source>
</evidence>
<evidence type="ECO:0000259" key="11">
    <source>
        <dbReference type="PROSITE" id="PS50835"/>
    </source>
</evidence>
<reference evidence="13" key="1">
    <citation type="submission" date="2012-01" db="EMBL/GenBank/DDBJ databases">
        <authorList>
            <person name="Walter R."/>
            <person name="Schartl M."/>
            <person name="Warren W."/>
        </authorList>
    </citation>
    <scope>NUCLEOTIDE SEQUENCE [LARGE SCALE GENOMIC DNA]</scope>
    <source>
        <strain evidence="13">JP 163 A</strain>
    </source>
</reference>
<dbReference type="SMART" id="SM00202">
    <property type="entry name" value="SR"/>
    <property type="match status" value="1"/>
</dbReference>
<dbReference type="PROSITE" id="PS50287">
    <property type="entry name" value="SRCR_2"/>
    <property type="match status" value="1"/>
</dbReference>
<dbReference type="Gene3D" id="3.10.250.10">
    <property type="entry name" value="SRCR-like domain"/>
    <property type="match status" value="1"/>
</dbReference>
<evidence type="ECO:0000256" key="4">
    <source>
        <dbReference type="ARBA" id="ARBA00022737"/>
    </source>
</evidence>
<evidence type="ECO:0000256" key="3">
    <source>
        <dbReference type="ARBA" id="ARBA00022729"/>
    </source>
</evidence>
<dbReference type="InterPro" id="IPR013151">
    <property type="entry name" value="Immunoglobulin_dom"/>
</dbReference>
<reference evidence="12" key="4">
    <citation type="submission" date="2025-09" db="UniProtKB">
        <authorList>
            <consortium name="Ensembl"/>
        </authorList>
    </citation>
    <scope>IDENTIFICATION</scope>
    <source>
        <strain evidence="12">JP 163 A</strain>
    </source>
</reference>
<feature type="disulfide bond" evidence="8">
    <location>
        <begin position="71"/>
        <end position="132"/>
    </location>
</feature>
<evidence type="ECO:0000256" key="1">
    <source>
        <dbReference type="ARBA" id="ARBA00004613"/>
    </source>
</evidence>
<evidence type="ECO:0000313" key="13">
    <source>
        <dbReference type="Proteomes" id="UP000002852"/>
    </source>
</evidence>
<dbReference type="InterPro" id="IPR036179">
    <property type="entry name" value="Ig-like_dom_sf"/>
</dbReference>
<feature type="transmembrane region" description="Helical" evidence="9">
    <location>
        <begin position="340"/>
        <end position="363"/>
    </location>
</feature>
<keyword evidence="4" id="KW-0677">Repeat</keyword>
<protein>
    <recommendedName>
        <fullName evidence="14">SRCR domain-containing protein</fullName>
    </recommendedName>
</protein>
<evidence type="ECO:0000313" key="12">
    <source>
        <dbReference type="Ensembl" id="ENSXMAP00000027556.1"/>
    </source>
</evidence>
<organism evidence="12 13">
    <name type="scientific">Xiphophorus maculatus</name>
    <name type="common">Southern platyfish</name>
    <name type="synonym">Platypoecilus maculatus</name>
    <dbReference type="NCBI Taxonomy" id="8083"/>
    <lineage>
        <taxon>Eukaryota</taxon>
        <taxon>Metazoa</taxon>
        <taxon>Chordata</taxon>
        <taxon>Craniata</taxon>
        <taxon>Vertebrata</taxon>
        <taxon>Euteleostomi</taxon>
        <taxon>Actinopterygii</taxon>
        <taxon>Neopterygii</taxon>
        <taxon>Teleostei</taxon>
        <taxon>Neoteleostei</taxon>
        <taxon>Acanthomorphata</taxon>
        <taxon>Ovalentaria</taxon>
        <taxon>Atherinomorphae</taxon>
        <taxon>Cyprinodontiformes</taxon>
        <taxon>Poeciliidae</taxon>
        <taxon>Poeciliinae</taxon>
        <taxon>Xiphophorus</taxon>
    </lineage>
</organism>
<keyword evidence="5 8" id="KW-1015">Disulfide bond</keyword>
<evidence type="ECO:0000259" key="10">
    <source>
        <dbReference type="PROSITE" id="PS50287"/>
    </source>
</evidence>
<accession>A0A3B5QBI9</accession>
<dbReference type="Pfam" id="PF00530">
    <property type="entry name" value="SRCR"/>
    <property type="match status" value="1"/>
</dbReference>
<comment type="subcellular location">
    <subcellularLocation>
        <location evidence="1">Secreted</location>
    </subcellularLocation>
</comment>
<evidence type="ECO:0000256" key="2">
    <source>
        <dbReference type="ARBA" id="ARBA00022525"/>
    </source>
</evidence>
<feature type="domain" description="SRCR" evidence="10">
    <location>
        <begin position="32"/>
        <end position="133"/>
    </location>
</feature>
<dbReference type="PRINTS" id="PR00258">
    <property type="entry name" value="SPERACTRCPTR"/>
</dbReference>
<keyword evidence="13" id="KW-1185">Reference proteome</keyword>
<keyword evidence="9" id="KW-0812">Transmembrane</keyword>
<dbReference type="SUPFAM" id="SSF48726">
    <property type="entry name" value="Immunoglobulin"/>
    <property type="match status" value="2"/>
</dbReference>
<dbReference type="InterPro" id="IPR001190">
    <property type="entry name" value="SRCR"/>
</dbReference>
<proteinExistence type="predicted"/>
<sequence length="390" mass="42491">MRNRKQEETLQFFTGFVFSLVLTSSTFTTGQIRLAGRVSTRCSGRVEVFYSHSWGTVCDDEWDITDANVVCRQLDCGPAISVVGSALFGQGVGKIWLDDVRCSGNENSLTSCGHNGYEKHNCRHDEDAGVVCSADFPKPSISTGSAKVTWGQQARITCSVSATTFSETFILQKTSGSFRLTQSSVSSSATFNIPKVTLDHDGEFKCQYEKMISSQTFTSPFSNSVRLRVSLERPIISLTSPDGGLVWGPGGAEVTKGYGLSFTCSINPRYPQGDFSLIFSDSNITETRPAVNNSASFNFPAAEFEHQGNYSCVYEVTMATQRFSSDEAEPISLIIKSSSLLLVSSVSSGILLLVLLVSLAVCLRCRRKLCSKQPIPSDQNQSLYSARDAL</sequence>
<keyword evidence="9" id="KW-1133">Transmembrane helix</keyword>
<reference evidence="12" key="3">
    <citation type="submission" date="2025-08" db="UniProtKB">
        <authorList>
            <consortium name="Ensembl"/>
        </authorList>
    </citation>
    <scope>IDENTIFICATION</scope>
    <source>
        <strain evidence="12">JP 163 A</strain>
    </source>
</reference>
<evidence type="ECO:0000256" key="5">
    <source>
        <dbReference type="ARBA" id="ARBA00023157"/>
    </source>
</evidence>
<dbReference type="InterPro" id="IPR013783">
    <property type="entry name" value="Ig-like_fold"/>
</dbReference>
<feature type="domain" description="Ig-like" evidence="11">
    <location>
        <begin position="137"/>
        <end position="218"/>
    </location>
</feature>
<keyword evidence="2" id="KW-0964">Secreted</keyword>
<dbReference type="GO" id="GO:0016020">
    <property type="term" value="C:membrane"/>
    <property type="evidence" value="ECO:0007669"/>
    <property type="project" value="InterPro"/>
</dbReference>
<evidence type="ECO:0000256" key="7">
    <source>
        <dbReference type="ARBA" id="ARBA00023319"/>
    </source>
</evidence>
<feature type="disulfide bond" evidence="8">
    <location>
        <begin position="102"/>
        <end position="112"/>
    </location>
</feature>
<dbReference type="Pfam" id="PF00047">
    <property type="entry name" value="ig"/>
    <property type="match status" value="2"/>
</dbReference>
<dbReference type="PANTHER" id="PTHR19331">
    <property type="entry name" value="SCAVENGER RECEPTOR DOMAIN-CONTAINING"/>
    <property type="match status" value="1"/>
</dbReference>
<evidence type="ECO:0008006" key="14">
    <source>
        <dbReference type="Google" id="ProtNLM"/>
    </source>
</evidence>
<dbReference type="SMART" id="SM00409">
    <property type="entry name" value="IG"/>
    <property type="match status" value="2"/>
</dbReference>
<keyword evidence="3" id="KW-0732">Signal</keyword>
<name>A0A3B5QBI9_XIPMA</name>